<sequence>MSSTFNEARFRLQVDSAIKKIRTILDATREPQYAHEIPHTYTDKYILAEFLTNAALAAQLNILEGLGLTEKQLVEVVKFSRNRSVTLRFRMEETCEFLREETKKVASNVEHVTTVSVGFFKGSVTDKVVTTVTEYFWKFDALYELFLYEGTNLEKKIVLQGRKGSIEVMTSSKVTPRPSATNDQWDVDLTWLFGSVASPNDLNFQFGIDRKAKDCKTPRRNRDIEKALMSLNGFSSWCSTVRSYYDRLFSIHSDHGYDLAKLNSDEIFVPIAPLFDETKGKHSEKSKAKSTQLVSLEKKDINSVNLAISDINLFLEEQKRTIAAKFEDLSKMFPDDGKIITLKESQNVVLLRHGNHLVTTYNDGIEYIEDMLYKQLISAIGKTLTPVDFTNYMRYHNRLLFKDEYMPGPFSSAVRRPDHYPEGLVSIEACLSDGSIPEPLYTMKSSRTAQKAMNFPINASTSVSFYGERHLHSWVMNQFNDESGVSLNLVARARQFSSFIMLVGSIASEDTFEPKCGIIIQNKDELSIPLMLEQIPTPKEFRDAIESLSPEQQRFCKAYRSMQLASTLFGVVIIQIKPQLEKLLKLPDDSLTKEIKLTQDLLELFMKYHIPSDLLSYGDDPNAPPSTKLERVQRHVEKMQILIKNTKIEKLAEVKQAVQFVQATLPPPPREPEPVYDDLVLSIDYDMPKSSRAKGKVAGGKKKSKKMASPKRDKAPGGGGPAIQRSLAASPVAAKIAAPSPSPLPPPSPSPSPVPAPATPTPSIQSPSPVPPPSDTITIPDKELSIPTVPPLDSDIDYTRIPPILDEKFEALDEDSALRPTIISIGQTWNKKTKKSLLSPITQLVLNTNEQIEEKNAAFDLLDALSRSGTLPIDHAELHVVIGATHCFAKSLIDTVIQENVNPVEKVERSLLIMATTIHNCGAVDLVRPDQLEKVSTYSPQLFPKEEESVKLLK</sequence>
<dbReference type="EMBL" id="GIBP01000371">
    <property type="protein sequence ID" value="NDV29340.1"/>
    <property type="molecule type" value="Transcribed_RNA"/>
</dbReference>
<evidence type="ECO:0000256" key="1">
    <source>
        <dbReference type="SAM" id="MobiDB-lite"/>
    </source>
</evidence>
<feature type="compositionally biased region" description="Pro residues" evidence="1">
    <location>
        <begin position="740"/>
        <end position="760"/>
    </location>
</feature>
<reference evidence="2" key="1">
    <citation type="journal article" date="2020" name="J. Eukaryot. Microbiol.">
        <title>De novo Sequencing, Assembly and Annotation of the Transcriptome for the Free-Living Testate Amoeba Arcella intermedia.</title>
        <authorList>
            <person name="Ribeiro G.M."/>
            <person name="Porfirio-Sousa A.L."/>
            <person name="Maurer-Alcala X.X."/>
            <person name="Katz L.A."/>
            <person name="Lahr D.J.G."/>
        </authorList>
    </citation>
    <scope>NUCLEOTIDE SEQUENCE</scope>
</reference>
<dbReference type="AlphaFoldDB" id="A0A6B2KX33"/>
<accession>A0A6B2KX33</accession>
<name>A0A6B2KX33_9EUKA</name>
<organism evidence="2">
    <name type="scientific">Arcella intermedia</name>
    <dbReference type="NCBI Taxonomy" id="1963864"/>
    <lineage>
        <taxon>Eukaryota</taxon>
        <taxon>Amoebozoa</taxon>
        <taxon>Tubulinea</taxon>
        <taxon>Elardia</taxon>
        <taxon>Arcellinida</taxon>
        <taxon>Sphaerothecina</taxon>
        <taxon>Arcellidae</taxon>
        <taxon>Arcella</taxon>
    </lineage>
</organism>
<protein>
    <submittedName>
        <fullName evidence="2">Uncharacterized protein</fullName>
    </submittedName>
</protein>
<proteinExistence type="predicted"/>
<feature type="compositionally biased region" description="Basic residues" evidence="1">
    <location>
        <begin position="691"/>
        <end position="709"/>
    </location>
</feature>
<feature type="compositionally biased region" description="Low complexity" evidence="1">
    <location>
        <begin position="726"/>
        <end position="739"/>
    </location>
</feature>
<evidence type="ECO:0000313" key="2">
    <source>
        <dbReference type="EMBL" id="NDV29340.1"/>
    </source>
</evidence>
<feature type="region of interest" description="Disordered" evidence="1">
    <location>
        <begin position="690"/>
        <end position="791"/>
    </location>
</feature>